<evidence type="ECO:0000313" key="10">
    <source>
        <dbReference type="EMBL" id="KER28544.1"/>
    </source>
</evidence>
<accession>A0A075AGA0</accession>
<dbReference type="InterPro" id="IPR036951">
    <property type="entry name" value="ArAA_hydroxylase_sf"/>
</dbReference>
<keyword evidence="4 8" id="KW-0479">Metal-binding</keyword>
<dbReference type="CDD" id="cd03347">
    <property type="entry name" value="eu_PheOH"/>
    <property type="match status" value="1"/>
</dbReference>
<evidence type="ECO:0000256" key="8">
    <source>
        <dbReference type="PIRSR" id="PIRSR601273-2"/>
    </source>
</evidence>
<feature type="binding site" evidence="8">
    <location>
        <position position="243"/>
    </location>
    <ligand>
        <name>Fe cation</name>
        <dbReference type="ChEBI" id="CHEBI:24875"/>
    </ligand>
</feature>
<reference evidence="10 11" key="1">
    <citation type="submission" date="2013-11" db="EMBL/GenBank/DDBJ databases">
        <title>Opisthorchis viverrini - life in the bile duct.</title>
        <authorList>
            <person name="Young N.D."/>
            <person name="Nagarajan N."/>
            <person name="Lin S.J."/>
            <person name="Korhonen P.K."/>
            <person name="Jex A.R."/>
            <person name="Hall R.S."/>
            <person name="Safavi-Hemami H."/>
            <person name="Kaewkong W."/>
            <person name="Bertrand D."/>
            <person name="Gao S."/>
            <person name="Seet Q."/>
            <person name="Wongkham S."/>
            <person name="Teh B.T."/>
            <person name="Wongkham C."/>
            <person name="Intapan P.M."/>
            <person name="Maleewong W."/>
            <person name="Yang X."/>
            <person name="Hu M."/>
            <person name="Wang Z."/>
            <person name="Hofmann A."/>
            <person name="Sternberg P.W."/>
            <person name="Tan P."/>
            <person name="Wang J."/>
            <person name="Gasser R.B."/>
        </authorList>
    </citation>
    <scope>NUCLEOTIDE SEQUENCE [LARGE SCALE GENOMIC DNA]</scope>
</reference>
<dbReference type="SUPFAM" id="SSF56534">
    <property type="entry name" value="Aromatic aminoacid monoxygenases, catalytic and oligomerization domains"/>
    <property type="match status" value="1"/>
</dbReference>
<comment type="cofactor">
    <cofactor evidence="1 8">
        <name>Fe(2+)</name>
        <dbReference type="ChEBI" id="CHEBI:29033"/>
    </cofactor>
</comment>
<dbReference type="STRING" id="6198.A0A075AGA0"/>
<gene>
    <name evidence="10" type="ORF">T265_04677</name>
</gene>
<sequence length="565" mass="64018">MYSGKDAGVNLVHIESRPSKQRKKFYDFLVITEKGSGNVEEATNNLKKIGVMVIVLGPRADVGHPAELSEIPWFPRSIKELDKFANRILNYGAELDADHPGFKDPEYRARRKQCADIAINYRHGQPIPHIEYTPEEIETWGKMFDKLTELYPTHACREYNHVFPLLVENCGYRRDNIPQLDVVSDYLKSCTGFTLRPVAGLLSSRDFLAGLAFRVFHSTQYIRHSSLPLYTPEPDVCHELMGHVPLFADQEFAQFSQEIGLASLGASDEDIIKLASCYWFTVEFGICKEAGGLRAYGAGLLSSYGELKYCLSDEPTRVPFEPTEAASQSYPITEYQPKYFVAENFASAKAKFRNFAQSIKRPFSVRYDPYTQSVEVVNSIQNVQKIVKNLQAEISVVQEALSKLQSWRSHQPPLFANIVSSKFRNVRALCTEKADRTGAQIELKNKLRRSGYPASLIRHQLRRVLVPVAKPNREWIGTAVISYKPGTSELSRGRKLVQLKDGLPTNRTRDCVNITKCSDCNKVYIGQTAKELHIRFGEPSRKINRQPRNADECQVLLKDSAIAER</sequence>
<dbReference type="InterPro" id="IPR018301">
    <property type="entry name" value="ArAA_hydroxylase_Fe/CU_BS"/>
</dbReference>
<dbReference type="SUPFAM" id="SSF55021">
    <property type="entry name" value="ACT-like"/>
    <property type="match status" value="1"/>
</dbReference>
<dbReference type="GO" id="GO:0005506">
    <property type="term" value="F:iron ion binding"/>
    <property type="evidence" value="ECO:0007669"/>
    <property type="project" value="InterPro"/>
</dbReference>
<evidence type="ECO:0000259" key="9">
    <source>
        <dbReference type="PROSITE" id="PS51410"/>
    </source>
</evidence>
<dbReference type="RefSeq" id="XP_009167732.1">
    <property type="nucleotide sequence ID" value="XM_009169468.1"/>
</dbReference>
<dbReference type="InterPro" id="IPR019774">
    <property type="entry name" value="Aromatic-AA_hydroxylase_C"/>
</dbReference>
<evidence type="ECO:0000313" key="11">
    <source>
        <dbReference type="Proteomes" id="UP000054324"/>
    </source>
</evidence>
<dbReference type="InterPro" id="IPR045865">
    <property type="entry name" value="ACT-like_dom_sf"/>
</dbReference>
<name>A0A075AGA0_OPIVI</name>
<dbReference type="Pfam" id="PF00351">
    <property type="entry name" value="Biopterin_H"/>
    <property type="match status" value="1"/>
</dbReference>
<dbReference type="InterPro" id="IPR001273">
    <property type="entry name" value="ArAA_hydroxylase"/>
</dbReference>
<dbReference type="OrthoDB" id="983542at2759"/>
<comment type="similarity">
    <text evidence="2">Belongs to the biopterin-dependent aromatic amino acid hydroxylase family.</text>
</comment>
<dbReference type="GO" id="GO:0046189">
    <property type="term" value="P:phenol-containing compound biosynthetic process"/>
    <property type="evidence" value="ECO:0007669"/>
    <property type="project" value="UniProtKB-ARBA"/>
</dbReference>
<keyword evidence="6 8" id="KW-0408">Iron</keyword>
<evidence type="ECO:0000256" key="2">
    <source>
        <dbReference type="ARBA" id="ARBA00009712"/>
    </source>
</evidence>
<dbReference type="PROSITE" id="PS00367">
    <property type="entry name" value="BH4_AAA_HYDROXYL_1"/>
    <property type="match status" value="1"/>
</dbReference>
<dbReference type="KEGG" id="ovi:T265_04677"/>
<dbReference type="PANTHER" id="PTHR11473">
    <property type="entry name" value="AROMATIC AMINO ACID HYDROXYLASE"/>
    <property type="match status" value="1"/>
</dbReference>
<dbReference type="PROSITE" id="PS51410">
    <property type="entry name" value="BH4_AAA_HYDROXYL_2"/>
    <property type="match status" value="1"/>
</dbReference>
<dbReference type="GO" id="GO:0004505">
    <property type="term" value="F:phenylalanine 4-monooxygenase activity"/>
    <property type="evidence" value="ECO:0007669"/>
    <property type="project" value="UniProtKB-EC"/>
</dbReference>
<keyword evidence="7" id="KW-0503">Monooxygenase</keyword>
<dbReference type="FunFam" id="1.10.800.10:FF:000004">
    <property type="entry name" value="Tyrosine 3-monooxygenase"/>
    <property type="match status" value="1"/>
</dbReference>
<dbReference type="AlphaFoldDB" id="A0A075AGA0"/>
<dbReference type="GeneID" id="20318859"/>
<dbReference type="PANTHER" id="PTHR11473:SF24">
    <property type="entry name" value="PHENYLALANINE-4-HYDROXYLASE"/>
    <property type="match status" value="1"/>
</dbReference>
<evidence type="ECO:0000256" key="6">
    <source>
        <dbReference type="ARBA" id="ARBA00023004"/>
    </source>
</evidence>
<feature type="binding site" evidence="8">
    <location>
        <position position="283"/>
    </location>
    <ligand>
        <name>Fe cation</name>
        <dbReference type="ChEBI" id="CHEBI:24875"/>
    </ligand>
</feature>
<dbReference type="EC" id="1.14.16.1" evidence="3"/>
<dbReference type="CTD" id="20318859"/>
<dbReference type="PRINTS" id="PR00372">
    <property type="entry name" value="FYWHYDRXLASE"/>
</dbReference>
<dbReference type="InterPro" id="IPR036329">
    <property type="entry name" value="Aro-AA_hydroxylase_C_sf"/>
</dbReference>
<keyword evidence="11" id="KW-1185">Reference proteome</keyword>
<feature type="binding site" evidence="8">
    <location>
        <position position="238"/>
    </location>
    <ligand>
        <name>Fe cation</name>
        <dbReference type="ChEBI" id="CHEBI:24875"/>
    </ligand>
</feature>
<dbReference type="Gene3D" id="1.10.800.10">
    <property type="entry name" value="Aromatic amino acid hydroxylase"/>
    <property type="match status" value="1"/>
</dbReference>
<evidence type="ECO:0000256" key="3">
    <source>
        <dbReference type="ARBA" id="ARBA00011995"/>
    </source>
</evidence>
<dbReference type="InterPro" id="IPR041912">
    <property type="entry name" value="Euk_PheOH_cat"/>
</dbReference>
<proteinExistence type="inferred from homology"/>
<dbReference type="Proteomes" id="UP000054324">
    <property type="component" value="Unassembled WGS sequence"/>
</dbReference>
<evidence type="ECO:0000256" key="5">
    <source>
        <dbReference type="ARBA" id="ARBA00023002"/>
    </source>
</evidence>
<feature type="domain" description="Biopterin-dependent aromatic amino acid hydroxylase family profile" evidence="9">
    <location>
        <begin position="59"/>
        <end position="405"/>
    </location>
</feature>
<evidence type="ECO:0000256" key="1">
    <source>
        <dbReference type="ARBA" id="ARBA00001954"/>
    </source>
</evidence>
<evidence type="ECO:0000256" key="7">
    <source>
        <dbReference type="ARBA" id="ARBA00023033"/>
    </source>
</evidence>
<keyword evidence="5" id="KW-0560">Oxidoreductase</keyword>
<dbReference type="CDD" id="cd04880">
    <property type="entry name" value="ACT_AAAH-PDT-like"/>
    <property type="match status" value="1"/>
</dbReference>
<protein>
    <recommendedName>
        <fullName evidence="3">phenylalanine 4-monooxygenase</fullName>
        <ecNumber evidence="3">1.14.16.1</ecNumber>
    </recommendedName>
</protein>
<evidence type="ECO:0000256" key="4">
    <source>
        <dbReference type="ARBA" id="ARBA00022723"/>
    </source>
</evidence>
<organism evidence="10 11">
    <name type="scientific">Opisthorchis viverrini</name>
    <name type="common">Southeast Asian liver fluke</name>
    <dbReference type="NCBI Taxonomy" id="6198"/>
    <lineage>
        <taxon>Eukaryota</taxon>
        <taxon>Metazoa</taxon>
        <taxon>Spiralia</taxon>
        <taxon>Lophotrochozoa</taxon>
        <taxon>Platyhelminthes</taxon>
        <taxon>Trematoda</taxon>
        <taxon>Digenea</taxon>
        <taxon>Opisthorchiida</taxon>
        <taxon>Opisthorchiata</taxon>
        <taxon>Opisthorchiidae</taxon>
        <taxon>Opisthorchis</taxon>
    </lineage>
</organism>
<dbReference type="EMBL" id="KL596697">
    <property type="protein sequence ID" value="KER28544.1"/>
    <property type="molecule type" value="Genomic_DNA"/>
</dbReference>